<evidence type="ECO:0000256" key="3">
    <source>
        <dbReference type="ARBA" id="ARBA00022989"/>
    </source>
</evidence>
<name>A0A0H3BKA4_SALNS</name>
<keyword evidence="4 5" id="KW-0472">Membrane</keyword>
<keyword evidence="2 5" id="KW-0812">Transmembrane</keyword>
<feature type="transmembrane region" description="Helical" evidence="5">
    <location>
        <begin position="151"/>
        <end position="169"/>
    </location>
</feature>
<gene>
    <name evidence="6" type="ordered locus">SNSL254_A2020</name>
</gene>
<organism evidence="6 7">
    <name type="scientific">Salmonella newport (strain SL254)</name>
    <dbReference type="NCBI Taxonomy" id="423368"/>
    <lineage>
        <taxon>Bacteria</taxon>
        <taxon>Pseudomonadati</taxon>
        <taxon>Pseudomonadota</taxon>
        <taxon>Gammaproteobacteria</taxon>
        <taxon>Enterobacterales</taxon>
        <taxon>Enterobacteriaceae</taxon>
        <taxon>Salmonella</taxon>
    </lineage>
</organism>
<dbReference type="InterPro" id="IPR003752">
    <property type="entry name" value="DiS_bond_form_DsbB/BdbC"/>
</dbReference>
<evidence type="ECO:0000256" key="2">
    <source>
        <dbReference type="ARBA" id="ARBA00022692"/>
    </source>
</evidence>
<dbReference type="Pfam" id="PF02600">
    <property type="entry name" value="DsbB"/>
    <property type="match status" value="1"/>
</dbReference>
<feature type="transmembrane region" description="Helical" evidence="5">
    <location>
        <begin position="73"/>
        <end position="91"/>
    </location>
</feature>
<feature type="transmembrane region" description="Helical" evidence="5">
    <location>
        <begin position="47"/>
        <end position="66"/>
    </location>
</feature>
<feature type="transmembrane region" description="Helical" evidence="5">
    <location>
        <begin position="111"/>
        <end position="139"/>
    </location>
</feature>
<reference evidence="6 7" key="1">
    <citation type="journal article" date="2011" name="J. Bacteriol.">
        <title>Comparative genomics of 28 Salmonella enterica isolates: evidence for CRISPR-mediated adaptive sublineage evolution.</title>
        <authorList>
            <person name="Fricke W.F."/>
            <person name="Mammel M.K."/>
            <person name="McDermott P.F."/>
            <person name="Tartera C."/>
            <person name="White D.G."/>
            <person name="Leclerc J.E."/>
            <person name="Ravel J."/>
            <person name="Cebula T.A."/>
        </authorList>
    </citation>
    <scope>NUCLEOTIDE SEQUENCE [LARGE SCALE GENOMIC DNA]</scope>
    <source>
        <strain evidence="6 7">SL254</strain>
    </source>
</reference>
<dbReference type="Proteomes" id="UP000008824">
    <property type="component" value="Chromosome"/>
</dbReference>
<accession>A0A0H3BKA4</accession>
<evidence type="ECO:0000256" key="4">
    <source>
        <dbReference type="ARBA" id="ARBA00023136"/>
    </source>
</evidence>
<sequence>MCMKTHHHPTTLVHLINQVGLLGICVALVVAFYYQLVRHELPCPICLLQRAGLIIAGFGFLFNLCFGLRGIHYGMVIIGSILTGVMASRQICLHIMPGDTGYGSAFFGLHFYTWTLITSILIIIAVAVVLAISSMNVAFRSLNINPDLFSIVGWVFLLLITANLISTVLECGGGECAANPVTYKLLSKQDIAFLKTGLLTRAVLRL</sequence>
<dbReference type="Gene3D" id="1.20.1550.10">
    <property type="entry name" value="DsbB-like"/>
    <property type="match status" value="1"/>
</dbReference>
<dbReference type="SUPFAM" id="SSF158442">
    <property type="entry name" value="DsbB-like"/>
    <property type="match status" value="1"/>
</dbReference>
<dbReference type="GO" id="GO:0015035">
    <property type="term" value="F:protein-disulfide reductase activity"/>
    <property type="evidence" value="ECO:0007669"/>
    <property type="project" value="InterPro"/>
</dbReference>
<evidence type="ECO:0000313" key="7">
    <source>
        <dbReference type="Proteomes" id="UP000008824"/>
    </source>
</evidence>
<evidence type="ECO:0000313" key="6">
    <source>
        <dbReference type="EMBL" id="ACF61277.1"/>
    </source>
</evidence>
<dbReference type="KEGG" id="see:SNSL254_A2020"/>
<evidence type="ECO:0000256" key="5">
    <source>
        <dbReference type="SAM" id="Phobius"/>
    </source>
</evidence>
<dbReference type="GO" id="GO:0016020">
    <property type="term" value="C:membrane"/>
    <property type="evidence" value="ECO:0007669"/>
    <property type="project" value="UniProtKB-SubCell"/>
</dbReference>
<dbReference type="AlphaFoldDB" id="A0A0H3BKA4"/>
<proteinExistence type="predicted"/>
<dbReference type="InterPro" id="IPR023380">
    <property type="entry name" value="DsbB-like_sf"/>
</dbReference>
<comment type="subcellular location">
    <subcellularLocation>
        <location evidence="1">Membrane</location>
        <topology evidence="1">Multi-pass membrane protein</topology>
    </subcellularLocation>
</comment>
<dbReference type="HOGENOM" id="CLU_113737_0_0_6"/>
<keyword evidence="3 5" id="KW-1133">Transmembrane helix</keyword>
<dbReference type="EMBL" id="CP001113">
    <property type="protein sequence ID" value="ACF61277.1"/>
    <property type="molecule type" value="Genomic_DNA"/>
</dbReference>
<feature type="transmembrane region" description="Helical" evidence="5">
    <location>
        <begin position="12"/>
        <end position="35"/>
    </location>
</feature>
<dbReference type="GO" id="GO:0006457">
    <property type="term" value="P:protein folding"/>
    <property type="evidence" value="ECO:0007669"/>
    <property type="project" value="InterPro"/>
</dbReference>
<evidence type="ECO:0000256" key="1">
    <source>
        <dbReference type="ARBA" id="ARBA00004141"/>
    </source>
</evidence>
<protein>
    <submittedName>
        <fullName evidence="6">Putative inner membrane protein</fullName>
    </submittedName>
</protein>